<dbReference type="EMBL" id="CP042434">
    <property type="protein sequence ID" value="QEC72041.1"/>
    <property type="molecule type" value="Genomic_DNA"/>
</dbReference>
<proteinExistence type="predicted"/>
<dbReference type="RefSeq" id="WP_146781658.1">
    <property type="nucleotide sequence ID" value="NZ_CP042434.1"/>
</dbReference>
<sequence>MNFDARQHLLPLSKDKADVYEIAVPKATIQSIFKGYKLVVVENQNDEYFNEALGEQGYLFLPANNNREVFLTVKADSKKFGLRDRDYLRSDEIKKIKKNILHTRFLTFIPLKTICTIPIIWLN</sequence>
<organism evidence="2 3">
    <name type="scientific">Arachidicoccus ginsenosidivorans</name>
    <dbReference type="NCBI Taxonomy" id="496057"/>
    <lineage>
        <taxon>Bacteria</taxon>
        <taxon>Pseudomonadati</taxon>
        <taxon>Bacteroidota</taxon>
        <taxon>Chitinophagia</taxon>
        <taxon>Chitinophagales</taxon>
        <taxon>Chitinophagaceae</taxon>
        <taxon>Arachidicoccus</taxon>
    </lineage>
</organism>
<keyword evidence="1" id="KW-0472">Membrane</keyword>
<protein>
    <submittedName>
        <fullName evidence="2">Uncharacterized protein</fullName>
    </submittedName>
</protein>
<feature type="transmembrane region" description="Helical" evidence="1">
    <location>
        <begin position="105"/>
        <end position="122"/>
    </location>
</feature>
<dbReference type="OrthoDB" id="9805802at2"/>
<dbReference type="Proteomes" id="UP000321291">
    <property type="component" value="Chromosome"/>
</dbReference>
<keyword evidence="1" id="KW-0812">Transmembrane</keyword>
<keyword evidence="1" id="KW-1133">Transmembrane helix</keyword>
<keyword evidence="3" id="KW-1185">Reference proteome</keyword>
<gene>
    <name evidence="2" type="ORF">FSB73_10550</name>
</gene>
<evidence type="ECO:0000256" key="1">
    <source>
        <dbReference type="SAM" id="Phobius"/>
    </source>
</evidence>
<accession>A0A5B8VLV5</accession>
<evidence type="ECO:0000313" key="3">
    <source>
        <dbReference type="Proteomes" id="UP000321291"/>
    </source>
</evidence>
<dbReference type="KEGG" id="agi:FSB73_10550"/>
<reference evidence="2 3" key="1">
    <citation type="journal article" date="2017" name="Int. J. Syst. Evol. Microbiol.">
        <title>Arachidicoccus ginsenosidivorans sp. nov., with ginsenoside-converting activity isolated from ginseng cultivating soil.</title>
        <authorList>
            <person name="Siddiqi M.Z."/>
            <person name="Aslam Z."/>
            <person name="Im W.T."/>
        </authorList>
    </citation>
    <scope>NUCLEOTIDE SEQUENCE [LARGE SCALE GENOMIC DNA]</scope>
    <source>
        <strain evidence="2 3">Gsoil 809</strain>
    </source>
</reference>
<name>A0A5B8VLV5_9BACT</name>
<dbReference type="AlphaFoldDB" id="A0A5B8VLV5"/>
<evidence type="ECO:0000313" key="2">
    <source>
        <dbReference type="EMBL" id="QEC72041.1"/>
    </source>
</evidence>